<dbReference type="SUPFAM" id="SSF48498">
    <property type="entry name" value="Tetracyclin repressor-like, C-terminal domain"/>
    <property type="match status" value="1"/>
</dbReference>
<dbReference type="RefSeq" id="WP_146485981.1">
    <property type="nucleotide sequence ID" value="NZ_VIGX01000002.1"/>
</dbReference>
<dbReference type="PANTHER" id="PTHR30055:SF234">
    <property type="entry name" value="HTH-TYPE TRANSCRIPTIONAL REGULATOR BETI"/>
    <property type="match status" value="1"/>
</dbReference>
<evidence type="ECO:0000256" key="3">
    <source>
        <dbReference type="ARBA" id="ARBA00023125"/>
    </source>
</evidence>
<keyword evidence="4" id="KW-0804">Transcription</keyword>
<dbReference type="SUPFAM" id="SSF46689">
    <property type="entry name" value="Homeodomain-like"/>
    <property type="match status" value="1"/>
</dbReference>
<reference evidence="7 8" key="1">
    <citation type="submission" date="2019-06" db="EMBL/GenBank/DDBJ databases">
        <title>Tsukamurella conjunctivitidis sp. nov., Tsukamurella assacharolytica sp. nov. and Tsukamurella sputae sp. nov. isolated from patients with conjunctivitis, bacteraemia (lymphoma) and respiratory infection (sputum) in Hong Kong.</title>
        <authorList>
            <person name="Teng J.L.L."/>
            <person name="Lee H.H."/>
            <person name="Fong J.Y.H."/>
            <person name="Fok K.M.N."/>
            <person name="Lau S.K.P."/>
            <person name="Woo P.C.Y."/>
        </authorList>
    </citation>
    <scope>NUCLEOTIDE SEQUENCE [LARGE SCALE GENOMIC DNA]</scope>
    <source>
        <strain evidence="7 8">HKU72</strain>
    </source>
</reference>
<evidence type="ECO:0000256" key="4">
    <source>
        <dbReference type="ARBA" id="ARBA00023163"/>
    </source>
</evidence>
<proteinExistence type="predicted"/>
<keyword evidence="8" id="KW-1185">Reference proteome</keyword>
<feature type="DNA-binding region" description="H-T-H motif" evidence="5">
    <location>
        <begin position="34"/>
        <end position="53"/>
    </location>
</feature>
<accession>A0A5C5S448</accession>
<dbReference type="InterPro" id="IPR001647">
    <property type="entry name" value="HTH_TetR"/>
</dbReference>
<dbReference type="Gene3D" id="1.10.357.10">
    <property type="entry name" value="Tetracycline Repressor, domain 2"/>
    <property type="match status" value="1"/>
</dbReference>
<protein>
    <submittedName>
        <fullName evidence="7">TetR family transcriptional regulator</fullName>
    </submittedName>
</protein>
<dbReference type="PRINTS" id="PR00455">
    <property type="entry name" value="HTHTETR"/>
</dbReference>
<organism evidence="7 8">
    <name type="scientific">Tsukamurella conjunctivitidis</name>
    <dbReference type="NCBI Taxonomy" id="2592068"/>
    <lineage>
        <taxon>Bacteria</taxon>
        <taxon>Bacillati</taxon>
        <taxon>Actinomycetota</taxon>
        <taxon>Actinomycetes</taxon>
        <taxon>Mycobacteriales</taxon>
        <taxon>Tsukamurellaceae</taxon>
        <taxon>Tsukamurella</taxon>
    </lineage>
</organism>
<dbReference type="Proteomes" id="UP000319375">
    <property type="component" value="Unassembled WGS sequence"/>
</dbReference>
<feature type="domain" description="HTH tetR-type" evidence="6">
    <location>
        <begin position="11"/>
        <end position="71"/>
    </location>
</feature>
<gene>
    <name evidence="7" type="ORF">FK530_05545</name>
</gene>
<dbReference type="AlphaFoldDB" id="A0A5C5S448"/>
<evidence type="ECO:0000313" key="7">
    <source>
        <dbReference type="EMBL" id="TWS29989.1"/>
    </source>
</evidence>
<dbReference type="InterPro" id="IPR039538">
    <property type="entry name" value="BetI_C"/>
</dbReference>
<dbReference type="InterPro" id="IPR050109">
    <property type="entry name" value="HTH-type_TetR-like_transc_reg"/>
</dbReference>
<dbReference type="GO" id="GO:0003700">
    <property type="term" value="F:DNA-binding transcription factor activity"/>
    <property type="evidence" value="ECO:0007669"/>
    <property type="project" value="TreeGrafter"/>
</dbReference>
<dbReference type="Pfam" id="PF00440">
    <property type="entry name" value="TetR_N"/>
    <property type="match status" value="1"/>
</dbReference>
<dbReference type="PROSITE" id="PS50977">
    <property type="entry name" value="HTH_TETR_2"/>
    <property type="match status" value="1"/>
</dbReference>
<name>A0A5C5S448_9ACTN</name>
<dbReference type="InterPro" id="IPR009057">
    <property type="entry name" value="Homeodomain-like_sf"/>
</dbReference>
<evidence type="ECO:0000256" key="2">
    <source>
        <dbReference type="ARBA" id="ARBA00023015"/>
    </source>
</evidence>
<dbReference type="OrthoDB" id="5242390at2"/>
<dbReference type="PANTHER" id="PTHR30055">
    <property type="entry name" value="HTH-TYPE TRANSCRIPTIONAL REGULATOR RUTR"/>
    <property type="match status" value="1"/>
</dbReference>
<dbReference type="EMBL" id="VIGX01000002">
    <property type="protein sequence ID" value="TWS29989.1"/>
    <property type="molecule type" value="Genomic_DNA"/>
</dbReference>
<evidence type="ECO:0000256" key="5">
    <source>
        <dbReference type="PROSITE-ProRule" id="PRU00335"/>
    </source>
</evidence>
<keyword evidence="3 5" id="KW-0238">DNA-binding</keyword>
<keyword evidence="1" id="KW-0678">Repressor</keyword>
<evidence type="ECO:0000256" key="1">
    <source>
        <dbReference type="ARBA" id="ARBA00022491"/>
    </source>
</evidence>
<dbReference type="InterPro" id="IPR036271">
    <property type="entry name" value="Tet_transcr_reg_TetR-rel_C_sf"/>
</dbReference>
<comment type="caution">
    <text evidence="7">The sequence shown here is derived from an EMBL/GenBank/DDBJ whole genome shotgun (WGS) entry which is preliminary data.</text>
</comment>
<dbReference type="Pfam" id="PF13977">
    <property type="entry name" value="TetR_C_6"/>
    <property type="match status" value="1"/>
</dbReference>
<keyword evidence="2" id="KW-0805">Transcription regulation</keyword>
<sequence>MARTVDPDLTARRRAAILAAAAAEFSSAGFERARAADIAARAGVSSGTVFYYFTDKAGLFRALFDADVERNTELRRRALAEPDPRAAVALVVDALAESAVDPVAPGIAAELIRRVPADPALAEIVATADGLVRSALAEIIDRGQSDGDFDPALDPAHAAAFLVSLTDGAHLADGDVRPDVRRAALAYLRPEEK</sequence>
<dbReference type="GO" id="GO:0000976">
    <property type="term" value="F:transcription cis-regulatory region binding"/>
    <property type="evidence" value="ECO:0007669"/>
    <property type="project" value="TreeGrafter"/>
</dbReference>
<evidence type="ECO:0000313" key="8">
    <source>
        <dbReference type="Proteomes" id="UP000319375"/>
    </source>
</evidence>
<evidence type="ECO:0000259" key="6">
    <source>
        <dbReference type="PROSITE" id="PS50977"/>
    </source>
</evidence>